<dbReference type="RefSeq" id="YP_009207569.1">
    <property type="nucleotide sequence ID" value="NC_028895.1"/>
</dbReference>
<evidence type="ECO:0000313" key="1">
    <source>
        <dbReference type="EMBL" id="AJF40871.1"/>
    </source>
</evidence>
<dbReference type="Proteomes" id="UP000031804">
    <property type="component" value="Segment"/>
</dbReference>
<name>A0A0B5GYT7_9CAUD</name>
<reference evidence="1 2" key="1">
    <citation type="submission" date="2014-12" db="EMBL/GenBank/DDBJ databases">
        <title>Complete genome sequences of three Vibrio cholerae specific bacteriophages.</title>
        <authorList>
            <person name="Bhandare S.G."/>
            <person name="Warry A."/>
            <person name="Emes R.D."/>
            <person name="Hooton S.P.T."/>
            <person name="Barrow P.A."/>
            <person name="Atterbury R.J."/>
        </authorList>
    </citation>
    <scope>NUCLEOTIDE SEQUENCE [LARGE SCALE GENOMIC DNA]</scope>
</reference>
<protein>
    <submittedName>
        <fullName evidence="1">Uncharacterized protein</fullName>
    </submittedName>
</protein>
<evidence type="ECO:0000313" key="2">
    <source>
        <dbReference type="Proteomes" id="UP000031804"/>
    </source>
</evidence>
<sequence length="82" mass="9223">MLRKPKDSLVWKASEACDYIAEGYQVDLVIPSETVIAAVRAQIAIFLCTRYGYSASNSQALVEEKVQFIRNCKTPRNNVKIV</sequence>
<dbReference type="EMBL" id="KP280063">
    <property type="protein sequence ID" value="AJF40871.1"/>
    <property type="molecule type" value="Genomic_DNA"/>
</dbReference>
<accession>A0A0B5GYT7</accession>
<proteinExistence type="predicted"/>
<dbReference type="GeneID" id="26634082"/>
<organism evidence="1 2">
    <name type="scientific">Vibrio phage phi 3</name>
    <dbReference type="NCBI Taxonomy" id="1589298"/>
    <lineage>
        <taxon>Viruses</taxon>
        <taxon>Duplodnaviria</taxon>
        <taxon>Heunggongvirae</taxon>
        <taxon>Uroviricota</taxon>
        <taxon>Caudoviricetes</taxon>
        <taxon>Demerecviridae</taxon>
        <taxon>Ermolyevavirinae</taxon>
        <taxon>Jesfedecavirus</taxon>
        <taxon>Jesfedecavirus phi3</taxon>
    </lineage>
</organism>
<gene>
    <name evidence="1" type="ORF">SBVP3_00104</name>
</gene>
<keyword evidence="2" id="KW-1185">Reference proteome</keyword>
<dbReference type="KEGG" id="vg:26634082"/>